<protein>
    <recommendedName>
        <fullName evidence="5">FLYWCH-type domain-containing protein</fullName>
    </recommendedName>
</protein>
<dbReference type="Pfam" id="PF04500">
    <property type="entry name" value="FLYWCH"/>
    <property type="match status" value="1"/>
</dbReference>
<dbReference type="InterPro" id="IPR007588">
    <property type="entry name" value="Znf_FLYWCH"/>
</dbReference>
<dbReference type="Proteomes" id="UP000054632">
    <property type="component" value="Unassembled WGS sequence"/>
</dbReference>
<feature type="domain" description="FLYWCH-type" evidence="5">
    <location>
        <begin position="11"/>
        <end position="67"/>
    </location>
</feature>
<sequence length="151" mass="17167">LKVFANGDVCTQRNQQKLVYKGRCYTLKQKNCNNKCWICASEMRRCRGKLYTNLDATQVIQMHADDPHALYHQQQLNKLKRLAAGNLTPVSEIYYELASNASTSLDTAAYFPSPETPCATAWPEQTHDFQPGGRICGSLPREQQQNPVRNF</sequence>
<keyword evidence="2" id="KW-0863">Zinc-finger</keyword>
<feature type="compositionally biased region" description="Polar residues" evidence="4">
    <location>
        <begin position="141"/>
        <end position="151"/>
    </location>
</feature>
<keyword evidence="9" id="KW-1185">Reference proteome</keyword>
<feature type="non-terminal residue" evidence="6">
    <location>
        <position position="151"/>
    </location>
</feature>
<reference evidence="8 9" key="1">
    <citation type="submission" date="2015-01" db="EMBL/GenBank/DDBJ databases">
        <title>Evolution of Trichinella species and genotypes.</title>
        <authorList>
            <person name="Korhonen P.K."/>
            <person name="Edoardo P."/>
            <person name="Giuseppe L.R."/>
            <person name="Gasser R.B."/>
        </authorList>
    </citation>
    <scope>NUCLEOTIDE SEQUENCE [LARGE SCALE GENOMIC DNA]</scope>
    <source>
        <strain evidence="6">ISS13</strain>
        <strain evidence="7">ISS588</strain>
    </source>
</reference>
<evidence type="ECO:0000313" key="6">
    <source>
        <dbReference type="EMBL" id="KRY76085.1"/>
    </source>
</evidence>
<evidence type="ECO:0000256" key="1">
    <source>
        <dbReference type="ARBA" id="ARBA00022723"/>
    </source>
</evidence>
<dbReference type="AlphaFoldDB" id="A0A0V1EQT6"/>
<evidence type="ECO:0000256" key="2">
    <source>
        <dbReference type="ARBA" id="ARBA00022771"/>
    </source>
</evidence>
<evidence type="ECO:0000313" key="9">
    <source>
        <dbReference type="Proteomes" id="UP000054805"/>
    </source>
</evidence>
<evidence type="ECO:0000256" key="3">
    <source>
        <dbReference type="ARBA" id="ARBA00022833"/>
    </source>
</evidence>
<evidence type="ECO:0000313" key="8">
    <source>
        <dbReference type="Proteomes" id="UP000054632"/>
    </source>
</evidence>
<dbReference type="Proteomes" id="UP000054805">
    <property type="component" value="Unassembled WGS sequence"/>
</dbReference>
<feature type="non-terminal residue" evidence="6">
    <location>
        <position position="1"/>
    </location>
</feature>
<dbReference type="EMBL" id="JYDS01000136">
    <property type="protein sequence ID" value="KRZ23799.1"/>
    <property type="molecule type" value="Genomic_DNA"/>
</dbReference>
<organism evidence="6 8">
    <name type="scientific">Trichinella pseudospiralis</name>
    <name type="common">Parasitic roundworm</name>
    <dbReference type="NCBI Taxonomy" id="6337"/>
    <lineage>
        <taxon>Eukaryota</taxon>
        <taxon>Metazoa</taxon>
        <taxon>Ecdysozoa</taxon>
        <taxon>Nematoda</taxon>
        <taxon>Enoplea</taxon>
        <taxon>Dorylaimia</taxon>
        <taxon>Trichinellida</taxon>
        <taxon>Trichinellidae</taxon>
        <taxon>Trichinella</taxon>
    </lineage>
</organism>
<dbReference type="GO" id="GO:0008270">
    <property type="term" value="F:zinc ion binding"/>
    <property type="evidence" value="ECO:0007669"/>
    <property type="project" value="UniProtKB-KW"/>
</dbReference>
<dbReference type="Gene3D" id="2.20.25.240">
    <property type="match status" value="1"/>
</dbReference>
<feature type="region of interest" description="Disordered" evidence="4">
    <location>
        <begin position="132"/>
        <end position="151"/>
    </location>
</feature>
<keyword evidence="3" id="KW-0862">Zinc</keyword>
<evidence type="ECO:0000313" key="7">
    <source>
        <dbReference type="EMBL" id="KRZ23799.1"/>
    </source>
</evidence>
<evidence type="ECO:0000259" key="5">
    <source>
        <dbReference type="Pfam" id="PF04500"/>
    </source>
</evidence>
<accession>A0A0V1EQT6</accession>
<keyword evidence="1" id="KW-0479">Metal-binding</keyword>
<name>A0A0V1EQT6_TRIPS</name>
<dbReference type="EMBL" id="JYDR01000013">
    <property type="protein sequence ID" value="KRY76085.1"/>
    <property type="molecule type" value="Genomic_DNA"/>
</dbReference>
<proteinExistence type="predicted"/>
<evidence type="ECO:0000256" key="4">
    <source>
        <dbReference type="SAM" id="MobiDB-lite"/>
    </source>
</evidence>
<comment type="caution">
    <text evidence="6">The sequence shown here is derived from an EMBL/GenBank/DDBJ whole genome shotgun (WGS) entry which is preliminary data.</text>
</comment>
<gene>
    <name evidence="6" type="ORF">T4A_12823</name>
    <name evidence="7" type="ORF">T4B_4788</name>
</gene>